<keyword evidence="3" id="KW-0813">Transport</keyword>
<dbReference type="FunCoup" id="A0A165J3G9">
    <property type="interactions" value="830"/>
</dbReference>
<feature type="domain" description="Nucleoporin Nup133/Nup155-like C-terminal" evidence="6">
    <location>
        <begin position="699"/>
        <end position="1351"/>
    </location>
</feature>
<dbReference type="InterPro" id="IPR014908">
    <property type="entry name" value="Nucleoporin_Nup133/Nup155_N"/>
</dbReference>
<proteinExistence type="inferred from homology"/>
<feature type="domain" description="Nucleoporin Nup133/Nup155-like N-terminal" evidence="7">
    <location>
        <begin position="100"/>
        <end position="427"/>
    </location>
</feature>
<dbReference type="Gene3D" id="1.20.58.1780">
    <property type="match status" value="1"/>
</dbReference>
<dbReference type="EMBL" id="KV423924">
    <property type="protein sequence ID" value="KZT61323.1"/>
    <property type="molecule type" value="Genomic_DNA"/>
</dbReference>
<evidence type="ECO:0000256" key="1">
    <source>
        <dbReference type="ARBA" id="ARBA00004123"/>
    </source>
</evidence>
<dbReference type="Pfam" id="PF03177">
    <property type="entry name" value="Nucleoporin_C"/>
    <property type="match status" value="1"/>
</dbReference>
<dbReference type="GO" id="GO:0036228">
    <property type="term" value="P:protein localization to nuclear inner membrane"/>
    <property type="evidence" value="ECO:0007669"/>
    <property type="project" value="TreeGrafter"/>
</dbReference>
<dbReference type="InterPro" id="IPR004870">
    <property type="entry name" value="Nucleoporin_Nup155"/>
</dbReference>
<dbReference type="InterPro" id="IPR042533">
    <property type="entry name" value="Nucleoporin_Nup155_C_1"/>
</dbReference>
<dbReference type="Proteomes" id="UP000076842">
    <property type="component" value="Unassembled WGS sequence"/>
</dbReference>
<dbReference type="InterPro" id="IPR042537">
    <property type="entry name" value="Nucleoporin_Nup155_C_2"/>
</dbReference>
<dbReference type="PANTHER" id="PTHR10350:SF6">
    <property type="entry name" value="NUCLEAR PORE COMPLEX PROTEIN NUP155"/>
    <property type="match status" value="1"/>
</dbReference>
<dbReference type="GO" id="GO:0006405">
    <property type="term" value="P:RNA export from nucleus"/>
    <property type="evidence" value="ECO:0007669"/>
    <property type="project" value="TreeGrafter"/>
</dbReference>
<dbReference type="OrthoDB" id="338970at2759"/>
<dbReference type="PANTHER" id="PTHR10350">
    <property type="entry name" value="NUCLEAR PORE COMPLEX PROTEIN NUP155"/>
    <property type="match status" value="1"/>
</dbReference>
<dbReference type="GO" id="GO:0044611">
    <property type="term" value="C:nuclear pore inner ring"/>
    <property type="evidence" value="ECO:0007669"/>
    <property type="project" value="TreeGrafter"/>
</dbReference>
<dbReference type="GO" id="GO:0000972">
    <property type="term" value="P:transcription-dependent tethering of RNA polymerase II gene DNA at nuclear periphery"/>
    <property type="evidence" value="ECO:0007669"/>
    <property type="project" value="TreeGrafter"/>
</dbReference>
<dbReference type="InterPro" id="IPR007187">
    <property type="entry name" value="Nucleoporin_Nup133/Nup155_C"/>
</dbReference>
<keyword evidence="9" id="KW-1185">Reference proteome</keyword>
<comment type="subcellular location">
    <subcellularLocation>
        <location evidence="1">Nucleus</location>
    </subcellularLocation>
</comment>
<dbReference type="GO" id="GO:0006606">
    <property type="term" value="P:protein import into nucleus"/>
    <property type="evidence" value="ECO:0007669"/>
    <property type="project" value="TreeGrafter"/>
</dbReference>
<evidence type="ECO:0000256" key="5">
    <source>
        <dbReference type="SAM" id="MobiDB-lite"/>
    </source>
</evidence>
<evidence type="ECO:0000256" key="3">
    <source>
        <dbReference type="ARBA" id="ARBA00022448"/>
    </source>
</evidence>
<evidence type="ECO:0000259" key="7">
    <source>
        <dbReference type="Pfam" id="PF08801"/>
    </source>
</evidence>
<dbReference type="Gene3D" id="1.25.40.440">
    <property type="entry name" value="Nucleoporin, helical domain, central subdomain"/>
    <property type="match status" value="1"/>
</dbReference>
<organism evidence="8 9">
    <name type="scientific">Calocera cornea HHB12733</name>
    <dbReference type="NCBI Taxonomy" id="1353952"/>
    <lineage>
        <taxon>Eukaryota</taxon>
        <taxon>Fungi</taxon>
        <taxon>Dikarya</taxon>
        <taxon>Basidiomycota</taxon>
        <taxon>Agaricomycotina</taxon>
        <taxon>Dacrymycetes</taxon>
        <taxon>Dacrymycetales</taxon>
        <taxon>Dacrymycetaceae</taxon>
        <taxon>Calocera</taxon>
    </lineage>
</organism>
<dbReference type="GO" id="GO:0017056">
    <property type="term" value="F:structural constituent of nuclear pore"/>
    <property type="evidence" value="ECO:0007669"/>
    <property type="project" value="InterPro"/>
</dbReference>
<evidence type="ECO:0008006" key="10">
    <source>
        <dbReference type="Google" id="ProtNLM"/>
    </source>
</evidence>
<feature type="region of interest" description="Disordered" evidence="5">
    <location>
        <begin position="1"/>
        <end position="31"/>
    </location>
</feature>
<evidence type="ECO:0000313" key="9">
    <source>
        <dbReference type="Proteomes" id="UP000076842"/>
    </source>
</evidence>
<protein>
    <recommendedName>
        <fullName evidence="10">Nucleoporin-domain-containing protein</fullName>
    </recommendedName>
</protein>
<dbReference type="Gene3D" id="1.20.120.1880">
    <property type="entry name" value="Nucleoporin, helical C-terminal domain"/>
    <property type="match status" value="1"/>
</dbReference>
<reference evidence="8 9" key="1">
    <citation type="journal article" date="2016" name="Mol. Biol. Evol.">
        <title>Comparative Genomics of Early-Diverging Mushroom-Forming Fungi Provides Insights into the Origins of Lignocellulose Decay Capabilities.</title>
        <authorList>
            <person name="Nagy L.G."/>
            <person name="Riley R."/>
            <person name="Tritt A."/>
            <person name="Adam C."/>
            <person name="Daum C."/>
            <person name="Floudas D."/>
            <person name="Sun H."/>
            <person name="Yadav J.S."/>
            <person name="Pangilinan J."/>
            <person name="Larsson K.H."/>
            <person name="Matsuura K."/>
            <person name="Barry K."/>
            <person name="Labutti K."/>
            <person name="Kuo R."/>
            <person name="Ohm R.A."/>
            <person name="Bhattacharya S.S."/>
            <person name="Shirouzu T."/>
            <person name="Yoshinaga Y."/>
            <person name="Martin F.M."/>
            <person name="Grigoriev I.V."/>
            <person name="Hibbett D.S."/>
        </authorList>
    </citation>
    <scope>NUCLEOTIDE SEQUENCE [LARGE SCALE GENOMIC DNA]</scope>
    <source>
        <strain evidence="8 9">HHB12733</strain>
    </source>
</reference>
<dbReference type="Gene3D" id="1.25.40.450">
    <property type="entry name" value="Nucleoporin, helical domain, N-terminal subdomain"/>
    <property type="match status" value="1"/>
</dbReference>
<comment type="similarity">
    <text evidence="2">Belongs to the non-repetitive/WGA-negative nucleoporin family.</text>
</comment>
<name>A0A165J3G9_9BASI</name>
<gene>
    <name evidence="8" type="ORF">CALCODRAFT_480039</name>
</gene>
<accession>A0A165J3G9</accession>
<dbReference type="STRING" id="1353952.A0A165J3G9"/>
<evidence type="ECO:0000256" key="2">
    <source>
        <dbReference type="ARBA" id="ARBA00007373"/>
    </source>
</evidence>
<sequence length="1372" mass="152288">MAASVFTSSVLSVPGQRPLPRSIPHEGESGALRAVEGTRQTVNSTLAKDVQDTQADLYSVLSNVPAEYTTLRNEAWLPYFVKHEIRPPPDIDAGLLDGVPYRMGLLPQMNLAWWASGSRVVLWDYLLPAPNNLTVLADMEYPVTSVALVKPRRNVYQPTVSWVLLVVTSARITFHAIHQLPSQPNVASSPQSQPWELYASDLAVDTSSSGEMTSVCGTDDGRIFMCGARDGCVYELVYRRTESWGVIPFVTRGARYELMNRSVATGSSFYPALFGGPKHDLIRMVAVDSKRNVLYTLSNQEDISVYYLGPPAPANQEASLHFSAPYIAKNIYTAALTQSPTNPSLPNKQAFHIAALIPTLPQESRYIHLVAVTTAGLRLYFTFFRRNPYNPASPPYPTPNGAPVSLDLMFVRSPPTMPYDAVVPRTDPAWYGRQRPAEPQHPQGYAFSFTDVNSATVCSSDFLIGQALPKTGASAFSKAAILACSPDLGRLFRYNADPNPIGGTMSSMSYGSLGPAQRPPLTESWTILPLDGLTHGIAPLSQPSFILTTADSASVSSEMLTMFTSAPAQYVVLTTSGAYVLQHRRPVDVLRSLIERGARSGNEDDVQQFHDVFGKEQSCAMALAIACGNTLTLRDWTPPGASTGAQDAGAMTRYTATFEPQLGGQGVEHLAGRLFQRWGGHPIRLRMGAAQDEGTMLFSGKYQGLSIYVSRLLRPIWKEKVAAIAGGKFQTNVTMSTLSQVQTELTNLNLFLERDMSLFEIFTTDGPADDVARERELAACKAIKALVSRTIEAIAFVMLMIDFGLHDVMMQCDPPVRELLPKMSYEELLVTEQGTEAARALVNAIINHQISQQRSVDAVSDILNQRCGSFCSPEQVIVYKGYESIRLARQEHPSQRITHLQESLRLFSQAARALTPEKLSEYCKEYCDLGYPQGAIGLPLVCAREWDAFEEGAAYFAADKPQGDPRAYRYAQREAAYKCAFQSLMVFDDRVLQAADPAVTDADRLRNAAYSIALQSEDEIFHYNLYQWFVDNGQETRLLELHTPFIELFLTRPPPLLWKHELLWQFYIRNNRPTEAAFILNEMAHSTDPSLSLEQRISYLSRAVSNAKSLSAAVGDQSAVEFLTDLEERLEVAQLQAELYSQLQRAVGKDAGGADALKKLGSQLWTITDLWQQFAVPYNLDYIKLLILHVSNHSDLNLVMGTWRRIIETAKETAAMQGGAAHDYIADAMIRYGQRLYPSNVAFPLDLLLDELLRYQYDNKDTASIPSGWACRTLTSANVEWRTLFDILESIYLDHSSPPWSTSDGQAFLRLEIAQYLSIWFMAESGPMASMSTAEFPVGFVDTKVGEYLNQQTSEIGRKLLLELSKALRRTY</sequence>
<feature type="compositionally biased region" description="Polar residues" evidence="5">
    <location>
        <begin position="1"/>
        <end position="11"/>
    </location>
</feature>
<evidence type="ECO:0000256" key="4">
    <source>
        <dbReference type="ARBA" id="ARBA00023242"/>
    </source>
</evidence>
<keyword evidence="4" id="KW-0539">Nucleus</keyword>
<dbReference type="InterPro" id="IPR042538">
    <property type="entry name" value="Nucleoporin_Nup155_C_3"/>
</dbReference>
<evidence type="ECO:0000259" key="6">
    <source>
        <dbReference type="Pfam" id="PF03177"/>
    </source>
</evidence>
<dbReference type="InParanoid" id="A0A165J3G9"/>
<dbReference type="Pfam" id="PF08801">
    <property type="entry name" value="Nucleoporin_N"/>
    <property type="match status" value="1"/>
</dbReference>
<evidence type="ECO:0000313" key="8">
    <source>
        <dbReference type="EMBL" id="KZT61323.1"/>
    </source>
</evidence>